<evidence type="ECO:0000313" key="3">
    <source>
        <dbReference type="Proteomes" id="UP000282674"/>
    </source>
</evidence>
<keyword evidence="3" id="KW-1185">Reference proteome</keyword>
<protein>
    <recommendedName>
        <fullName evidence="4">SalK</fullName>
    </recommendedName>
</protein>
<gene>
    <name evidence="2" type="ORF">EBO15_30210</name>
</gene>
<evidence type="ECO:0000256" key="1">
    <source>
        <dbReference type="SAM" id="MobiDB-lite"/>
    </source>
</evidence>
<sequence>MDESLTRRLWTLFEPVHGITYFAPECAEANKRVGLRGYWMGYFGSRAAPMGAVSPGVVTAVFHGFHPDRVRRAVPDAWSFASPEAILAARAEGAAAALRRIMPGVDEAADAARPLIERVVREADGAGRPLFAANRDLAWPDDPVAALWQGATALREERGDGHVAVLTAEGLDGCEANVLASATSADSPGEWLRESRGWSEDEWAAAGRRLADRGLLDLEAGTNEEGSATEEGRATAEGRATEEGRRLKAHIEARTDALASRPLRALDDPERLARALRPVALAVQDSSDLPFPNPIGVPRPAR</sequence>
<proteinExistence type="predicted"/>
<dbReference type="RefSeq" id="WP_122197868.1">
    <property type="nucleotide sequence ID" value="NZ_JBHSKC010000003.1"/>
</dbReference>
<dbReference type="OrthoDB" id="157052at2"/>
<organism evidence="2 3">
    <name type="scientific">Actinomadura harenae</name>
    <dbReference type="NCBI Taxonomy" id="2483351"/>
    <lineage>
        <taxon>Bacteria</taxon>
        <taxon>Bacillati</taxon>
        <taxon>Actinomycetota</taxon>
        <taxon>Actinomycetes</taxon>
        <taxon>Streptosporangiales</taxon>
        <taxon>Thermomonosporaceae</taxon>
        <taxon>Actinomadura</taxon>
    </lineage>
</organism>
<reference evidence="2 3" key="1">
    <citation type="submission" date="2018-10" db="EMBL/GenBank/DDBJ databases">
        <title>Isolation from soil.</title>
        <authorList>
            <person name="Hu J."/>
        </authorList>
    </citation>
    <scope>NUCLEOTIDE SEQUENCE [LARGE SCALE GENOMIC DNA]</scope>
    <source>
        <strain evidence="2 3">NEAU-Ht49</strain>
    </source>
</reference>
<dbReference type="AlphaFoldDB" id="A0A3M2LP67"/>
<evidence type="ECO:0000313" key="2">
    <source>
        <dbReference type="EMBL" id="RMI39229.1"/>
    </source>
</evidence>
<accession>A0A3M2LP67</accession>
<feature type="region of interest" description="Disordered" evidence="1">
    <location>
        <begin position="221"/>
        <end position="245"/>
    </location>
</feature>
<dbReference type="InterPro" id="IPR054058">
    <property type="entry name" value="HTH_67"/>
</dbReference>
<dbReference type="Pfam" id="PF21863">
    <property type="entry name" value="HTH_67"/>
    <property type="match status" value="1"/>
</dbReference>
<dbReference type="Proteomes" id="UP000282674">
    <property type="component" value="Unassembled WGS sequence"/>
</dbReference>
<name>A0A3M2LP67_9ACTN</name>
<dbReference type="EMBL" id="RFFG01000071">
    <property type="protein sequence ID" value="RMI39229.1"/>
    <property type="molecule type" value="Genomic_DNA"/>
</dbReference>
<feature type="compositionally biased region" description="Basic and acidic residues" evidence="1">
    <location>
        <begin position="230"/>
        <end position="245"/>
    </location>
</feature>
<dbReference type="NCBIfam" id="NF047719">
    <property type="entry name" value="SCO6745_fam_HTH"/>
    <property type="match status" value="1"/>
</dbReference>
<evidence type="ECO:0008006" key="4">
    <source>
        <dbReference type="Google" id="ProtNLM"/>
    </source>
</evidence>
<comment type="caution">
    <text evidence="2">The sequence shown here is derived from an EMBL/GenBank/DDBJ whole genome shotgun (WGS) entry which is preliminary data.</text>
</comment>